<feature type="non-terminal residue" evidence="2">
    <location>
        <position position="79"/>
    </location>
</feature>
<organism evidence="2 3">
    <name type="scientific">Pristionchus fissidentatus</name>
    <dbReference type="NCBI Taxonomy" id="1538716"/>
    <lineage>
        <taxon>Eukaryota</taxon>
        <taxon>Metazoa</taxon>
        <taxon>Ecdysozoa</taxon>
        <taxon>Nematoda</taxon>
        <taxon>Chromadorea</taxon>
        <taxon>Rhabditida</taxon>
        <taxon>Rhabditina</taxon>
        <taxon>Diplogasteromorpha</taxon>
        <taxon>Diplogasteroidea</taxon>
        <taxon>Neodiplogasteridae</taxon>
        <taxon>Pristionchus</taxon>
    </lineage>
</organism>
<name>A0AAV5VXK8_9BILA</name>
<evidence type="ECO:0008006" key="4">
    <source>
        <dbReference type="Google" id="ProtNLM"/>
    </source>
</evidence>
<feature type="region of interest" description="Disordered" evidence="1">
    <location>
        <begin position="52"/>
        <end position="79"/>
    </location>
</feature>
<feature type="compositionally biased region" description="Basic and acidic residues" evidence="1">
    <location>
        <begin position="52"/>
        <end position="61"/>
    </location>
</feature>
<comment type="caution">
    <text evidence="2">The sequence shown here is derived from an EMBL/GenBank/DDBJ whole genome shotgun (WGS) entry which is preliminary data.</text>
</comment>
<dbReference type="EMBL" id="BTSY01000004">
    <property type="protein sequence ID" value="GMT24556.1"/>
    <property type="molecule type" value="Genomic_DNA"/>
</dbReference>
<reference evidence="2" key="1">
    <citation type="submission" date="2023-10" db="EMBL/GenBank/DDBJ databases">
        <title>Genome assembly of Pristionchus species.</title>
        <authorList>
            <person name="Yoshida K."/>
            <person name="Sommer R.J."/>
        </authorList>
    </citation>
    <scope>NUCLEOTIDE SEQUENCE</scope>
    <source>
        <strain evidence="2">RS5133</strain>
    </source>
</reference>
<gene>
    <name evidence="2" type="ORF">PFISCL1PPCAC_15853</name>
</gene>
<dbReference type="AlphaFoldDB" id="A0AAV5VXK8"/>
<sequence length="79" mass="8768">MNCLRIDLPHTIGTEDRCIADRIEGGSPLAVIQFHSRSKDLLRLLHHSTEHRRTEHLKINPEEATAAISAASMDPSKTG</sequence>
<keyword evidence="3" id="KW-1185">Reference proteome</keyword>
<protein>
    <recommendedName>
        <fullName evidence="4">Ribosomal protein</fullName>
    </recommendedName>
</protein>
<dbReference type="Proteomes" id="UP001432322">
    <property type="component" value="Unassembled WGS sequence"/>
</dbReference>
<evidence type="ECO:0000256" key="1">
    <source>
        <dbReference type="SAM" id="MobiDB-lite"/>
    </source>
</evidence>
<proteinExistence type="predicted"/>
<evidence type="ECO:0000313" key="2">
    <source>
        <dbReference type="EMBL" id="GMT24556.1"/>
    </source>
</evidence>
<evidence type="ECO:0000313" key="3">
    <source>
        <dbReference type="Proteomes" id="UP001432322"/>
    </source>
</evidence>
<accession>A0AAV5VXK8</accession>